<dbReference type="InterPro" id="IPR000315">
    <property type="entry name" value="Znf_B-box"/>
</dbReference>
<dbReference type="PANTHER" id="PTHR32522">
    <property type="match status" value="1"/>
</dbReference>
<keyword evidence="6" id="KW-0862">Zinc</keyword>
<comment type="caution">
    <text evidence="9">The sequence shown here is derived from an EMBL/GenBank/DDBJ whole genome shotgun (WGS) entry which is preliminary data.</text>
</comment>
<keyword evidence="4 7" id="KW-1133">Transmembrane helix</keyword>
<evidence type="ECO:0000256" key="2">
    <source>
        <dbReference type="ARBA" id="ARBA00022475"/>
    </source>
</evidence>
<feature type="transmembrane region" description="Helical" evidence="7">
    <location>
        <begin position="1601"/>
        <end position="1623"/>
    </location>
</feature>
<dbReference type="SUPFAM" id="SSF117281">
    <property type="entry name" value="Kelch motif"/>
    <property type="match status" value="1"/>
</dbReference>
<dbReference type="Proteomes" id="UP000001396">
    <property type="component" value="Unassembled WGS sequence"/>
</dbReference>
<name>D3BHK7_HETP5</name>
<evidence type="ECO:0000313" key="10">
    <source>
        <dbReference type="Proteomes" id="UP000001396"/>
    </source>
</evidence>
<dbReference type="InterPro" id="IPR003838">
    <property type="entry name" value="ABC3_permease_C"/>
</dbReference>
<evidence type="ECO:0000256" key="3">
    <source>
        <dbReference type="ARBA" id="ARBA00022692"/>
    </source>
</evidence>
<organism evidence="9 10">
    <name type="scientific">Heterostelium pallidum (strain ATCC 26659 / Pp 5 / PN500)</name>
    <name type="common">Cellular slime mold</name>
    <name type="synonym">Polysphondylium pallidum</name>
    <dbReference type="NCBI Taxonomy" id="670386"/>
    <lineage>
        <taxon>Eukaryota</taxon>
        <taxon>Amoebozoa</taxon>
        <taxon>Evosea</taxon>
        <taxon>Eumycetozoa</taxon>
        <taxon>Dictyostelia</taxon>
        <taxon>Acytosteliales</taxon>
        <taxon>Acytosteliaceae</taxon>
        <taxon>Heterostelium</taxon>
    </lineage>
</organism>
<keyword evidence="6" id="KW-0479">Metal-binding</keyword>
<evidence type="ECO:0000259" key="8">
    <source>
        <dbReference type="PROSITE" id="PS50119"/>
    </source>
</evidence>
<evidence type="ECO:0000256" key="1">
    <source>
        <dbReference type="ARBA" id="ARBA00004651"/>
    </source>
</evidence>
<evidence type="ECO:0000256" key="7">
    <source>
        <dbReference type="SAM" id="Phobius"/>
    </source>
</evidence>
<keyword evidence="6" id="KW-0863">Zinc-finger</keyword>
<feature type="transmembrane region" description="Helical" evidence="7">
    <location>
        <begin position="1167"/>
        <end position="1187"/>
    </location>
</feature>
<dbReference type="GO" id="GO:0008270">
    <property type="term" value="F:zinc ion binding"/>
    <property type="evidence" value="ECO:0007669"/>
    <property type="project" value="UniProtKB-KW"/>
</dbReference>
<protein>
    <submittedName>
        <fullName evidence="9">DUF214 family protein</fullName>
    </submittedName>
</protein>
<dbReference type="EMBL" id="ADBJ01000036">
    <property type="protein sequence ID" value="EFA79184.1"/>
    <property type="molecule type" value="Genomic_DNA"/>
</dbReference>
<evidence type="ECO:0000256" key="6">
    <source>
        <dbReference type="PROSITE-ProRule" id="PRU00024"/>
    </source>
</evidence>
<feature type="transmembrane region" description="Helical" evidence="7">
    <location>
        <begin position="1042"/>
        <end position="1063"/>
    </location>
</feature>
<dbReference type="OMA" id="NDEMDTI"/>
<feature type="transmembrane region" description="Helical" evidence="7">
    <location>
        <begin position="977"/>
        <end position="1002"/>
    </location>
</feature>
<dbReference type="PROSITE" id="PS50119">
    <property type="entry name" value="ZF_BBOX"/>
    <property type="match status" value="1"/>
</dbReference>
<dbReference type="Pfam" id="PF02687">
    <property type="entry name" value="FtsX"/>
    <property type="match status" value="2"/>
</dbReference>
<dbReference type="RefSeq" id="XP_020431305.1">
    <property type="nucleotide sequence ID" value="XM_020578841.1"/>
</dbReference>
<proteinExistence type="predicted"/>
<dbReference type="InParanoid" id="D3BHK7"/>
<feature type="transmembrane region" description="Helical" evidence="7">
    <location>
        <begin position="659"/>
        <end position="680"/>
    </location>
</feature>
<keyword evidence="2" id="KW-1003">Cell membrane</keyword>
<keyword evidence="5 7" id="KW-0472">Membrane</keyword>
<evidence type="ECO:0000256" key="5">
    <source>
        <dbReference type="ARBA" id="ARBA00023136"/>
    </source>
</evidence>
<dbReference type="GeneID" id="31363489"/>
<feature type="transmembrane region" description="Helical" evidence="7">
    <location>
        <begin position="1511"/>
        <end position="1538"/>
    </location>
</feature>
<feature type="transmembrane region" description="Helical" evidence="7">
    <location>
        <begin position="1228"/>
        <end position="1245"/>
    </location>
</feature>
<comment type="subcellular location">
    <subcellularLocation>
        <location evidence="1">Cell membrane</location>
        <topology evidence="1">Multi-pass membrane protein</topology>
    </subcellularLocation>
</comment>
<keyword evidence="10" id="KW-1185">Reference proteome</keyword>
<dbReference type="InterPro" id="IPR015915">
    <property type="entry name" value="Kelch-typ_b-propeller"/>
</dbReference>
<sequence>MEVNCIKHNKLIEFICNTCNILMCSICTLDHCKQQQDHSIECDHITQIRQSLNNIDIISDNYNVDNNNNDNSNKESEFSKTMKSIWESLKSSASRYQSLSTTENEIKQYFEQLHQYLITEEHKLKKKITLEIDSIQNQIDNNINHLKSIVNIIKINNTIDNDNNCSNSNSSNSSIDRDVPIIEDTTSEYSTSKIMKSIISSKSLPSFINNNNQTLFNDHYDPFDIDELIKQYNNDSSLLLLNIIHKYNKQFTKYGGNNNSTPAKQPSSYVLTVKQPNFSQLDSIIKGSINLERIASASSSSSVTTSNNNPKVSSYIFTTHEAMGATLINVSNNSIEELKLDYDFVGTYSSIVKVNEFIYIFGGYKCRNKWMKLSLKSKTIEHIGDIEGIQGDYLISACYDFKDHMIYLVNGMDSNYRIDRFHINSMKFEKFHHDYPTPNGNDKHVSMSTMSFKRKLFSILYSKDLMIEFDVRYKTLTEHRIGFVPVAACNDNSGNFYIVNEAYQIVRYNVDSKRTVVLGSVPPDDRPFLVYHQESSSIYSFNNNKHFKYSLESKFQRYIFEVQEIFKVTLYRYRYSNMKRINNNKYQIQNDDDQFHGDVLNADGDDKDNDHLFLDKRIEKDKYLPFTKRYWNAFRRWAYFMRHLLLHTYNNNRRNKMSYCLGFSACFLVVFVVSLCVSIISNTPVVFLNLSEVSSGEIDIQVEPASWTEALTLNYTMISSLLNDNDESYHTPRLINNVYVVAANDCPRGDVSSQLWKYHNRTAGGTKCEPSCFESYCSGASSDKGELYVIDTDREERMALGREWSLKAPSAGSVYLQSYLASLLGVKENDYIYIVVAADALLNTIWTNSNTSNEIPFLYLTAKVESIYSSGHGKYGSSIDNGIIMDYKTFIEYIVTQLDPQINPISKELISSSDIYEFAEIVLFNLPPNRMEPYINSNQDTILKYLIQFSSKILYKIGFDQLSGSLPVMSELSGNKYVSLFLGLILNVIIFILLFLSILLIYSLLMIDVETRTFEMGVMRMIGTTRSGIIQLMLCKAFSYSLPSWVLGLVMSQLFGLIVSAGFKSLTGVPIPARLTPSAILLSSGLGLIIPMAASIFPIKSALGRNLHDSLDVKHSKTMAVQISIERSEDSSFSSSVAIIGLLLSAFGFGIYYIFPLSLLSFNLALLLNMFFLLLIAMLLGLILLALNLEHLLERLIVFVFLFWEKKAIPSLVIKNLVAHKMRNRKTAIMYAISLAFIIFVNVSYSTQQASMNYKIQQKFGSYLRLDISYSDIEVNQDIINFLDKNSLVDSYSFVSSAFVDISVAYSVSQISNIGHIYNDINHVYAVSPNYFDSTIPGFLKVASLASDPDFQMDKNTYDGLSQQIYSEQSAGKMIIGSLYETYIGASLDSNFLVRLPYEDVNVVMNTTSYLVKPMAMLESSPGFSFSKFPSVTSQDAIISIPAYIEYAGMRYQSVREIMISRFLLKFNTGQTSKLKSQITAFCNSLDTTCSIRDYEQEVAPMATASTIIQYFFSFTTVIAMLISFFSLMSSMFTNIFEQTKEIGILRAIGIPKSWMVRIYIYESFVLVFSSSILGVIIGSLVGWTMILQRVLFTQLPIPFVFPWVLLIIIFICSILFSFISAFGPIRKVLNQQVVSIMRIVT</sequence>
<dbReference type="STRING" id="670386.D3BHK7"/>
<evidence type="ECO:0000256" key="4">
    <source>
        <dbReference type="ARBA" id="ARBA00022989"/>
    </source>
</evidence>
<reference evidence="9 10" key="1">
    <citation type="journal article" date="2011" name="Genome Res.">
        <title>Phylogeny-wide analysis of social amoeba genomes highlights ancient origins for complex intercellular communication.</title>
        <authorList>
            <person name="Heidel A.J."/>
            <person name="Lawal H.M."/>
            <person name="Felder M."/>
            <person name="Schilde C."/>
            <person name="Helps N.R."/>
            <person name="Tunggal B."/>
            <person name="Rivero F."/>
            <person name="John U."/>
            <person name="Schleicher M."/>
            <person name="Eichinger L."/>
            <person name="Platzer M."/>
            <person name="Noegel A.A."/>
            <person name="Schaap P."/>
            <person name="Gloeckner G."/>
        </authorList>
    </citation>
    <scope>NUCLEOTIDE SEQUENCE [LARGE SCALE GENOMIC DNA]</scope>
    <source>
        <strain evidence="10">ATCC 26659 / Pp 5 / PN500</strain>
    </source>
</reference>
<accession>D3BHK7</accession>
<dbReference type="PANTHER" id="PTHR32522:SF8">
    <property type="entry name" value="DUF214 FAMILY PROTEIN"/>
    <property type="match status" value="1"/>
</dbReference>
<feature type="transmembrane region" description="Helical" evidence="7">
    <location>
        <begin position="1559"/>
        <end position="1581"/>
    </location>
</feature>
<dbReference type="GO" id="GO:0005886">
    <property type="term" value="C:plasma membrane"/>
    <property type="evidence" value="ECO:0007669"/>
    <property type="project" value="UniProtKB-SubCell"/>
</dbReference>
<feature type="domain" description="B box-type" evidence="8">
    <location>
        <begin position="1"/>
        <end position="40"/>
    </location>
</feature>
<feature type="transmembrane region" description="Helical" evidence="7">
    <location>
        <begin position="1075"/>
        <end position="1097"/>
    </location>
</feature>
<feature type="transmembrane region" description="Helical" evidence="7">
    <location>
        <begin position="1137"/>
        <end position="1155"/>
    </location>
</feature>
<keyword evidence="3 7" id="KW-0812">Transmembrane</keyword>
<gene>
    <name evidence="9" type="ORF">PPL_08010</name>
</gene>
<evidence type="ECO:0000313" key="9">
    <source>
        <dbReference type="EMBL" id="EFA79184.1"/>
    </source>
</evidence>